<dbReference type="Proteomes" id="UP000429552">
    <property type="component" value="Unassembled WGS sequence"/>
</dbReference>
<dbReference type="PANTHER" id="PTHR43162:SF1">
    <property type="entry name" value="PRESTALK A DIFFERENTIATION PROTEIN A"/>
    <property type="match status" value="1"/>
</dbReference>
<feature type="region of interest" description="Disordered" evidence="1">
    <location>
        <begin position="233"/>
        <end position="257"/>
    </location>
</feature>
<dbReference type="InterPro" id="IPR036291">
    <property type="entry name" value="NAD(P)-bd_dom_sf"/>
</dbReference>
<evidence type="ECO:0000256" key="1">
    <source>
        <dbReference type="SAM" id="MobiDB-lite"/>
    </source>
</evidence>
<comment type="caution">
    <text evidence="2">The sequence shown here is derived from an EMBL/GenBank/DDBJ whole genome shotgun (WGS) entry which is preliminary data.</text>
</comment>
<dbReference type="InterPro" id="IPR051604">
    <property type="entry name" value="Ergot_Alk_Oxidoreductase"/>
</dbReference>
<name>A0A640TH36_STRNI</name>
<evidence type="ECO:0008006" key="4">
    <source>
        <dbReference type="Google" id="ProtNLM"/>
    </source>
</evidence>
<evidence type="ECO:0000313" key="2">
    <source>
        <dbReference type="EMBL" id="GFE23143.1"/>
    </source>
</evidence>
<dbReference type="PANTHER" id="PTHR43162">
    <property type="match status" value="1"/>
</dbReference>
<dbReference type="SUPFAM" id="SSF51735">
    <property type="entry name" value="NAD(P)-binding Rossmann-fold domains"/>
    <property type="match status" value="1"/>
</dbReference>
<sequence length="257" mass="26782">MEATSRAVLVSDPAEANCALVDVASLTPTAHAEACRYPLAPSLPLIIISALGADTAAESNPYLAEVARAESTAAQAHADHCVLRCAPMDVDLAQVARQIEDFSTVYGCFSGGRVPWLAVEDVLDLAAVLATEPARRAGRVYEITGHESVTVATTVDRLASALGSRADYHVLEPAQLVDALCVSVGWSLDVALRVPHHQQWIGIEHPTSPLVEQALGRPPRLLEACIAHAAASVAGPAPEPGPGTADKLAAPTKGTRS</sequence>
<evidence type="ECO:0000313" key="3">
    <source>
        <dbReference type="Proteomes" id="UP000429552"/>
    </source>
</evidence>
<proteinExistence type="predicted"/>
<organism evidence="2 3">
    <name type="scientific">Streptomyces nigrescens</name>
    <dbReference type="NCBI Taxonomy" id="1920"/>
    <lineage>
        <taxon>Bacteria</taxon>
        <taxon>Bacillati</taxon>
        <taxon>Actinomycetota</taxon>
        <taxon>Actinomycetes</taxon>
        <taxon>Kitasatosporales</taxon>
        <taxon>Streptomycetaceae</taxon>
        <taxon>Streptomyces</taxon>
    </lineage>
</organism>
<reference evidence="2 3" key="1">
    <citation type="submission" date="2019-12" db="EMBL/GenBank/DDBJ databases">
        <title>Whole genome shotgun sequence of Streptomyces libani subsp. libani NBRC 13452.</title>
        <authorList>
            <person name="Ichikawa N."/>
            <person name="Kimura A."/>
            <person name="Kitahashi Y."/>
            <person name="Komaki H."/>
            <person name="Tamura T."/>
        </authorList>
    </citation>
    <scope>NUCLEOTIDE SEQUENCE [LARGE SCALE GENOMIC DNA]</scope>
    <source>
        <strain evidence="2 3">NBRC 13452</strain>
    </source>
</reference>
<gene>
    <name evidence="2" type="ORF">Sliba_35960</name>
</gene>
<dbReference type="AlphaFoldDB" id="A0A640TH36"/>
<protein>
    <recommendedName>
        <fullName evidence="4">NmrA family transcriptional regulator</fullName>
    </recommendedName>
</protein>
<dbReference type="Gene3D" id="3.40.50.720">
    <property type="entry name" value="NAD(P)-binding Rossmann-like Domain"/>
    <property type="match status" value="1"/>
</dbReference>
<accession>A0A640TH36</accession>
<dbReference type="EMBL" id="BLIP01000001">
    <property type="protein sequence ID" value="GFE23143.1"/>
    <property type="molecule type" value="Genomic_DNA"/>
</dbReference>